<feature type="compositionally biased region" description="Basic and acidic residues" evidence="1">
    <location>
        <begin position="281"/>
        <end position="323"/>
    </location>
</feature>
<evidence type="ECO:0000313" key="3">
    <source>
        <dbReference type="EnsemblMetazoa" id="CapteP214574"/>
    </source>
</evidence>
<accession>R7UE63</accession>
<feature type="region of interest" description="Disordered" evidence="1">
    <location>
        <begin position="278"/>
        <end position="341"/>
    </location>
</feature>
<protein>
    <submittedName>
        <fullName evidence="2 3">Uncharacterized protein</fullName>
    </submittedName>
</protein>
<dbReference type="EMBL" id="AMQN01025244">
    <property type="status" value="NOT_ANNOTATED_CDS"/>
    <property type="molecule type" value="Genomic_DNA"/>
</dbReference>
<dbReference type="HOGENOM" id="CLU_779018_0_0_1"/>
<dbReference type="EMBL" id="AMQN01025243">
    <property type="status" value="NOT_ANNOTATED_CDS"/>
    <property type="molecule type" value="Genomic_DNA"/>
</dbReference>
<organism evidence="2">
    <name type="scientific">Capitella teleta</name>
    <name type="common">Polychaete worm</name>
    <dbReference type="NCBI Taxonomy" id="283909"/>
    <lineage>
        <taxon>Eukaryota</taxon>
        <taxon>Metazoa</taxon>
        <taxon>Spiralia</taxon>
        <taxon>Lophotrochozoa</taxon>
        <taxon>Annelida</taxon>
        <taxon>Polychaeta</taxon>
        <taxon>Sedentaria</taxon>
        <taxon>Scolecida</taxon>
        <taxon>Capitellidae</taxon>
        <taxon>Capitella</taxon>
    </lineage>
</organism>
<dbReference type="OrthoDB" id="6753017at2759"/>
<proteinExistence type="predicted"/>
<dbReference type="EMBL" id="AMQN01025242">
    <property type="status" value="NOT_ANNOTATED_CDS"/>
    <property type="molecule type" value="Genomic_DNA"/>
</dbReference>
<dbReference type="EMBL" id="KB304401">
    <property type="protein sequence ID" value="ELU02073.1"/>
    <property type="molecule type" value="Genomic_DNA"/>
</dbReference>
<sequence length="356" mass="40257">MGGIGCVTPDSRRSRHTIKRSTKLAKADVTGEFGPVGYIMGGSGLEVLWESVYAPASVVHMVTGHAYAHVLRAHLLTSVALFTFMMTEMEDKTKESLSALHKAIVGQKPVDLEDEKVMQTLIEKNQQRIKTEKERSQTRRLWLNYMEQVSLIKQFIYAERTGDWALHLNSIRQMIPYFHAAGHLAYAKSARIYLQQMQALQSTKNETEFDSTDGQTVIVIGNDTDLLVMMVALATPSMKVYICDTTKGPRVFSIRVIEKNIGEISSYLLACMLRSRRHRREGREDPSREGRADPSREGRADPSREGREDPSREGRADEKHFLVEDEAFYQKNPPCEGRDAGDVMLHAGKARWMHTA</sequence>
<dbReference type="PANTHER" id="PTHR47018:SF3">
    <property type="entry name" value="MYCBP-ASSOCIATED PROTEIN"/>
    <property type="match status" value="1"/>
</dbReference>
<evidence type="ECO:0000313" key="4">
    <source>
        <dbReference type="Proteomes" id="UP000014760"/>
    </source>
</evidence>
<reference evidence="2 4" key="2">
    <citation type="journal article" date="2013" name="Nature">
        <title>Insights into bilaterian evolution from three spiralian genomes.</title>
        <authorList>
            <person name="Simakov O."/>
            <person name="Marletaz F."/>
            <person name="Cho S.J."/>
            <person name="Edsinger-Gonzales E."/>
            <person name="Havlak P."/>
            <person name="Hellsten U."/>
            <person name="Kuo D.H."/>
            <person name="Larsson T."/>
            <person name="Lv J."/>
            <person name="Arendt D."/>
            <person name="Savage R."/>
            <person name="Osoegawa K."/>
            <person name="de Jong P."/>
            <person name="Grimwood J."/>
            <person name="Chapman J.A."/>
            <person name="Shapiro H."/>
            <person name="Aerts A."/>
            <person name="Otillar R.P."/>
            <person name="Terry A.Y."/>
            <person name="Boore J.L."/>
            <person name="Grigoriev I.V."/>
            <person name="Lindberg D.R."/>
            <person name="Seaver E.C."/>
            <person name="Weisblat D.A."/>
            <person name="Putnam N.H."/>
            <person name="Rokhsar D.S."/>
        </authorList>
    </citation>
    <scope>NUCLEOTIDE SEQUENCE</scope>
    <source>
        <strain evidence="2 4">I ESC-2004</strain>
    </source>
</reference>
<reference evidence="4" key="1">
    <citation type="submission" date="2012-12" db="EMBL/GenBank/DDBJ databases">
        <authorList>
            <person name="Hellsten U."/>
            <person name="Grimwood J."/>
            <person name="Chapman J.A."/>
            <person name="Shapiro H."/>
            <person name="Aerts A."/>
            <person name="Otillar R.P."/>
            <person name="Terry A.Y."/>
            <person name="Boore J.L."/>
            <person name="Simakov O."/>
            <person name="Marletaz F."/>
            <person name="Cho S.-J."/>
            <person name="Edsinger-Gonzales E."/>
            <person name="Havlak P."/>
            <person name="Kuo D.-H."/>
            <person name="Larsson T."/>
            <person name="Lv J."/>
            <person name="Arendt D."/>
            <person name="Savage R."/>
            <person name="Osoegawa K."/>
            <person name="de Jong P."/>
            <person name="Lindberg D.R."/>
            <person name="Seaver E.C."/>
            <person name="Weisblat D.A."/>
            <person name="Putnam N.H."/>
            <person name="Grigoriev I.V."/>
            <person name="Rokhsar D.S."/>
        </authorList>
    </citation>
    <scope>NUCLEOTIDE SEQUENCE</scope>
    <source>
        <strain evidence="4">I ESC-2004</strain>
    </source>
</reference>
<evidence type="ECO:0000313" key="2">
    <source>
        <dbReference type="EMBL" id="ELU02073.1"/>
    </source>
</evidence>
<dbReference type="Proteomes" id="UP000014760">
    <property type="component" value="Unassembled WGS sequence"/>
</dbReference>
<dbReference type="EnsemblMetazoa" id="CapteT214574">
    <property type="protein sequence ID" value="CapteP214574"/>
    <property type="gene ID" value="CapteG214574"/>
</dbReference>
<keyword evidence="4" id="KW-1185">Reference proteome</keyword>
<gene>
    <name evidence="2" type="ORF">CAPTEDRAFT_214574</name>
</gene>
<dbReference type="AlphaFoldDB" id="R7UE63"/>
<reference evidence="3" key="3">
    <citation type="submission" date="2015-06" db="UniProtKB">
        <authorList>
            <consortium name="EnsemblMetazoa"/>
        </authorList>
    </citation>
    <scope>IDENTIFICATION</scope>
</reference>
<evidence type="ECO:0000256" key="1">
    <source>
        <dbReference type="SAM" id="MobiDB-lite"/>
    </source>
</evidence>
<dbReference type="PANTHER" id="PTHR47018">
    <property type="entry name" value="CXC DOMAIN-CONTAINING PROTEIN-RELATED"/>
    <property type="match status" value="1"/>
</dbReference>
<name>R7UE63_CAPTE</name>